<protein>
    <recommendedName>
        <fullName evidence="1">site-specific DNA-methyltransferase (adenine-specific)</fullName>
        <ecNumber evidence="1">2.1.1.72</ecNumber>
    </recommendedName>
</protein>
<dbReference type="Pfam" id="PF07669">
    <property type="entry name" value="Eco57I"/>
    <property type="match status" value="1"/>
</dbReference>
<dbReference type="Pfam" id="PF25120">
    <property type="entry name" value="DUF7814"/>
    <property type="match status" value="1"/>
</dbReference>
<keyword evidence="3" id="KW-0808">Transferase</keyword>
<dbReference type="SUPFAM" id="SSF116734">
    <property type="entry name" value="DNA methylase specificity domain"/>
    <property type="match status" value="1"/>
</dbReference>
<keyword evidence="8" id="KW-0175">Coiled coil</keyword>
<evidence type="ECO:0000256" key="5">
    <source>
        <dbReference type="ARBA" id="ARBA00022747"/>
    </source>
</evidence>
<sequence length="1252" mass="146146">MQTKTLSPKQALNKAYQRQKPFRNEFNIFKENLLKLLNELNPKESEEHNKNYVAKFFENSFYSGNLVNTSGKIDLVIYLGKDTKIKVGVIGEVKAPTEKNDMPSKDNLNVKAMHQVILYYLRERIEEKNDDIKNIFITNGYQWFIFDAKLFEKLFYKSSELVKRYKAWAADKKVSSNTDHFYKEIAADYLNNLDAEIEFVHFDLRMYERELKSKSGNETKLISLFKIFSKPFLLNEQFTNDSNSLDKSFYNELLYIIGLEEVKEGSKKLIRRKNEEKREPGAIIENTIEKLKSKDTVTYFNDAERFGEDDEEKLFNIALQLNITWINRILFLKLLEAQLVNYHQGNTDYKFLDTKIIAEYDDLDELFHEVLARKLNERSKTVREKFKKIPYLNSSLFERSELERKTISIDSLKDRFRITVHSSTVLKDEKDNRFKGELSTLNYLLKFLDAYDFSTESTGEEIQEEGKSLINASVLGLIFEKINGYKEGSFFTPGFITMYMSCETLRRAVVQKFNDVLKSSYKNFDELKSELDRTKEGREKANEIINSLKVCDPAVGSGHFLVSVLNEIITIKSELGVLCYRDGSRVQNYSVEIQNDELIITDVETEDIFKYHLNQKGNVIDELQKLQEAVFHEKQTIIENCLFGVDINPNSVNICRLRLWIELLKNSFYTKKSGYKELETLPNIDINIKQGNSLISRFGLGDQVFRKGDRTSLELYKINVKLYKNADDRDKRRELKDSIDRIREKIKGIYVDPLKEEKKKLRNMQKELDDLNTQISGFEDEKLEEKKEKLEKKIDKLVENVIKQEEENELIYRDAFEWRFEFPEVLDEEGSFVGFDVVIGNPPYISHDKIEGKSFIAKHFESYEPFADLYCYFIERSISLSHKSTLIALITSNSFLRAEYGKPLRDLILDKSSISQIINTNDTQVFEDAIVNTVVMLLEIGDKDQEALVVNRSYDFRSDFLEFVNTNKLIYQQEDFNTVSWNLVKPSELKIGEKIKLAGKSLVELGTQINLGLATGANNVFIIDEVKRNELIKRDPKNKDILKPILRGKDIVKYSYRTPNNYIILTRNEINVNKEFPSLIHYFEQFGEKFKQRGAKGKHWSNLRACSFFDDFKNEKIIWIELSDENRFALCKDEIYLLNSAYFLLPPKEFESLYLLGILNSRLIKFYMILIANTSGMGTTRWINIYVREFPIPVVSYEKQKPIIAVVDQILMSKKENPEADTSALEREIDELVYKLYGLTEEEIRIVEGGVG</sequence>
<evidence type="ECO:0000256" key="3">
    <source>
        <dbReference type="ARBA" id="ARBA00022679"/>
    </source>
</evidence>
<dbReference type="InterPro" id="IPR002052">
    <property type="entry name" value="DNA_methylase_N6_adenine_CS"/>
</dbReference>
<dbReference type="EMBL" id="LNQE01000379">
    <property type="protein sequence ID" value="KUG26975.1"/>
    <property type="molecule type" value="Genomic_DNA"/>
</dbReference>
<dbReference type="GO" id="GO:0009007">
    <property type="term" value="F:site-specific DNA-methyltransferase (adenine-specific) activity"/>
    <property type="evidence" value="ECO:0007669"/>
    <property type="project" value="UniProtKB-EC"/>
</dbReference>
<dbReference type="InterPro" id="IPR025931">
    <property type="entry name" value="TaqI_C"/>
</dbReference>
<evidence type="ECO:0000259" key="11">
    <source>
        <dbReference type="Pfam" id="PF23653"/>
    </source>
</evidence>
<evidence type="ECO:0000256" key="1">
    <source>
        <dbReference type="ARBA" id="ARBA00011900"/>
    </source>
</evidence>
<dbReference type="PANTHER" id="PTHR33841">
    <property type="entry name" value="DNA METHYLTRANSFERASE YEEA-RELATED"/>
    <property type="match status" value="1"/>
</dbReference>
<evidence type="ECO:0000256" key="4">
    <source>
        <dbReference type="ARBA" id="ARBA00022691"/>
    </source>
</evidence>
<evidence type="ECO:0000256" key="2">
    <source>
        <dbReference type="ARBA" id="ARBA00022603"/>
    </source>
</evidence>
<evidence type="ECO:0000313" key="13">
    <source>
        <dbReference type="EMBL" id="KUG26975.1"/>
    </source>
</evidence>
<gene>
    <name evidence="13" type="ORF">ASZ90_003178</name>
</gene>
<dbReference type="Pfam" id="PF12950">
    <property type="entry name" value="TaqI_C"/>
    <property type="match status" value="1"/>
</dbReference>
<dbReference type="InterPro" id="IPR011639">
    <property type="entry name" value="MethylTrfase_TaqI-like_dom"/>
</dbReference>
<dbReference type="InterPro" id="IPR050953">
    <property type="entry name" value="N4_N6_ade-DNA_methylase"/>
</dbReference>
<evidence type="ECO:0000259" key="9">
    <source>
        <dbReference type="Pfam" id="PF07669"/>
    </source>
</evidence>
<dbReference type="EC" id="2.1.1.72" evidence="1"/>
<organism evidence="13">
    <name type="scientific">hydrocarbon metagenome</name>
    <dbReference type="NCBI Taxonomy" id="938273"/>
    <lineage>
        <taxon>unclassified sequences</taxon>
        <taxon>metagenomes</taxon>
        <taxon>ecological metagenomes</taxon>
    </lineage>
</organism>
<dbReference type="PRINTS" id="PR00507">
    <property type="entry name" value="N12N6MTFRASE"/>
</dbReference>
<keyword evidence="2" id="KW-0489">Methyltransferase</keyword>
<dbReference type="SUPFAM" id="SSF53335">
    <property type="entry name" value="S-adenosyl-L-methionine-dependent methyltransferases"/>
    <property type="match status" value="1"/>
</dbReference>
<evidence type="ECO:0000256" key="6">
    <source>
        <dbReference type="ARBA" id="ARBA00023125"/>
    </source>
</evidence>
<proteinExistence type="predicted"/>
<dbReference type="InterPro" id="IPR055573">
    <property type="entry name" value="DUF7149"/>
</dbReference>
<feature type="domain" description="DUF7149" evidence="11">
    <location>
        <begin position="7"/>
        <end position="241"/>
    </location>
</feature>
<dbReference type="GO" id="GO:0032259">
    <property type="term" value="P:methylation"/>
    <property type="evidence" value="ECO:0007669"/>
    <property type="project" value="UniProtKB-KW"/>
</dbReference>
<dbReference type="InterPro" id="IPR056716">
    <property type="entry name" value="DUF7814"/>
</dbReference>
<comment type="catalytic activity">
    <reaction evidence="7">
        <text>a 2'-deoxyadenosine in DNA + S-adenosyl-L-methionine = an N(6)-methyl-2'-deoxyadenosine in DNA + S-adenosyl-L-homocysteine + H(+)</text>
        <dbReference type="Rhea" id="RHEA:15197"/>
        <dbReference type="Rhea" id="RHEA-COMP:12418"/>
        <dbReference type="Rhea" id="RHEA-COMP:12419"/>
        <dbReference type="ChEBI" id="CHEBI:15378"/>
        <dbReference type="ChEBI" id="CHEBI:57856"/>
        <dbReference type="ChEBI" id="CHEBI:59789"/>
        <dbReference type="ChEBI" id="CHEBI:90615"/>
        <dbReference type="ChEBI" id="CHEBI:90616"/>
        <dbReference type="EC" id="2.1.1.72"/>
    </reaction>
</comment>
<reference evidence="13" key="1">
    <citation type="journal article" date="2015" name="Proc. Natl. Acad. Sci. U.S.A.">
        <title>Networks of energetic and metabolic interactions define dynamics in microbial communities.</title>
        <authorList>
            <person name="Embree M."/>
            <person name="Liu J.K."/>
            <person name="Al-Bassam M.M."/>
            <person name="Zengler K."/>
        </authorList>
    </citation>
    <scope>NUCLEOTIDE SEQUENCE</scope>
</reference>
<feature type="domain" description="TaqI-like C-terminal specificity" evidence="10">
    <location>
        <begin position="1043"/>
        <end position="1192"/>
    </location>
</feature>
<dbReference type="PANTHER" id="PTHR33841:SF1">
    <property type="entry name" value="DNA METHYLTRANSFERASE A"/>
    <property type="match status" value="1"/>
</dbReference>
<dbReference type="AlphaFoldDB" id="A0A0W8G1E1"/>
<dbReference type="Pfam" id="PF23653">
    <property type="entry name" value="DUF7149"/>
    <property type="match status" value="1"/>
</dbReference>
<comment type="caution">
    <text evidence="13">The sequence shown here is derived from an EMBL/GenBank/DDBJ whole genome shotgun (WGS) entry which is preliminary data.</text>
</comment>
<evidence type="ECO:0000256" key="7">
    <source>
        <dbReference type="ARBA" id="ARBA00047942"/>
    </source>
</evidence>
<keyword evidence="6" id="KW-0238">DNA-binding</keyword>
<feature type="domain" description="Type II methyltransferase M.TaqI-like" evidence="9">
    <location>
        <begin position="640"/>
        <end position="926"/>
    </location>
</feature>
<keyword evidence="4" id="KW-0949">S-adenosyl-L-methionine</keyword>
<feature type="domain" description="DUF7814" evidence="12">
    <location>
        <begin position="242"/>
        <end position="470"/>
    </location>
</feature>
<accession>A0A0W8G1E1</accession>
<keyword evidence="5" id="KW-0680">Restriction system</keyword>
<dbReference type="PROSITE" id="PS00092">
    <property type="entry name" value="N6_MTASE"/>
    <property type="match status" value="1"/>
</dbReference>
<dbReference type="InterPro" id="IPR029063">
    <property type="entry name" value="SAM-dependent_MTases_sf"/>
</dbReference>
<feature type="coiled-coil region" evidence="8">
    <location>
        <begin position="725"/>
        <end position="807"/>
    </location>
</feature>
<name>A0A0W8G1E1_9ZZZZ</name>
<dbReference type="Gene3D" id="3.40.50.150">
    <property type="entry name" value="Vaccinia Virus protein VP39"/>
    <property type="match status" value="2"/>
</dbReference>
<evidence type="ECO:0000259" key="10">
    <source>
        <dbReference type="Pfam" id="PF12950"/>
    </source>
</evidence>
<evidence type="ECO:0000256" key="8">
    <source>
        <dbReference type="SAM" id="Coils"/>
    </source>
</evidence>
<dbReference type="GO" id="GO:0009307">
    <property type="term" value="P:DNA restriction-modification system"/>
    <property type="evidence" value="ECO:0007669"/>
    <property type="project" value="UniProtKB-KW"/>
</dbReference>
<dbReference type="GO" id="GO:0003677">
    <property type="term" value="F:DNA binding"/>
    <property type="evidence" value="ECO:0007669"/>
    <property type="project" value="UniProtKB-KW"/>
</dbReference>
<evidence type="ECO:0000259" key="12">
    <source>
        <dbReference type="Pfam" id="PF25120"/>
    </source>
</evidence>